<evidence type="ECO:0000313" key="2">
    <source>
        <dbReference type="EMBL" id="GAA5058517.1"/>
    </source>
</evidence>
<name>A0ABP9KKX7_9ACTN</name>
<sequence>MAVSEPAVGAVGRDGSGVAAAEGRAETGAPSPRRGARRSALRWTTGAGADEGSAAGVAAERGAAAAGADDGDDSAAE</sequence>
<evidence type="ECO:0000313" key="3">
    <source>
        <dbReference type="Proteomes" id="UP001500124"/>
    </source>
</evidence>
<proteinExistence type="predicted"/>
<keyword evidence="3" id="KW-1185">Reference proteome</keyword>
<comment type="caution">
    <text evidence="2">The sequence shown here is derived from an EMBL/GenBank/DDBJ whole genome shotgun (WGS) entry which is preliminary data.</text>
</comment>
<accession>A0ABP9KKX7</accession>
<evidence type="ECO:0000256" key="1">
    <source>
        <dbReference type="SAM" id="MobiDB-lite"/>
    </source>
</evidence>
<protein>
    <submittedName>
        <fullName evidence="2">Uncharacterized protein</fullName>
    </submittedName>
</protein>
<feature type="region of interest" description="Disordered" evidence="1">
    <location>
        <begin position="1"/>
        <end position="77"/>
    </location>
</feature>
<dbReference type="Proteomes" id="UP001500124">
    <property type="component" value="Unassembled WGS sequence"/>
</dbReference>
<feature type="compositionally biased region" description="Low complexity" evidence="1">
    <location>
        <begin position="54"/>
        <end position="68"/>
    </location>
</feature>
<gene>
    <name evidence="2" type="ORF">GCM10023336_33470</name>
</gene>
<reference evidence="3" key="1">
    <citation type="journal article" date="2019" name="Int. J. Syst. Evol. Microbiol.">
        <title>The Global Catalogue of Microorganisms (GCM) 10K type strain sequencing project: providing services to taxonomists for standard genome sequencing and annotation.</title>
        <authorList>
            <consortium name="The Broad Institute Genomics Platform"/>
            <consortium name="The Broad Institute Genome Sequencing Center for Infectious Disease"/>
            <person name="Wu L."/>
            <person name="Ma J."/>
        </authorList>
    </citation>
    <scope>NUCLEOTIDE SEQUENCE [LARGE SCALE GENOMIC DNA]</scope>
    <source>
        <strain evidence="3">JCM 18410</strain>
    </source>
</reference>
<organism evidence="2 3">
    <name type="scientific">Streptomyces similanensis</name>
    <dbReference type="NCBI Taxonomy" id="1274988"/>
    <lineage>
        <taxon>Bacteria</taxon>
        <taxon>Bacillati</taxon>
        <taxon>Actinomycetota</taxon>
        <taxon>Actinomycetes</taxon>
        <taxon>Kitasatosporales</taxon>
        <taxon>Streptomycetaceae</taxon>
        <taxon>Streptomyces</taxon>
    </lineage>
</organism>
<dbReference type="EMBL" id="BAABKC010000046">
    <property type="protein sequence ID" value="GAA5058517.1"/>
    <property type="molecule type" value="Genomic_DNA"/>
</dbReference>